<name>A0A0A8YQT9_ARUDO</name>
<keyword evidence="1" id="KW-0732">Signal</keyword>
<reference evidence="2" key="2">
    <citation type="journal article" date="2015" name="Data Brief">
        <title>Shoot transcriptome of the giant reed, Arundo donax.</title>
        <authorList>
            <person name="Barrero R.A."/>
            <person name="Guerrero F.D."/>
            <person name="Moolhuijzen P."/>
            <person name="Goolsby J.A."/>
            <person name="Tidwell J."/>
            <person name="Bellgard S.E."/>
            <person name="Bellgard M.I."/>
        </authorList>
    </citation>
    <scope>NUCLEOTIDE SEQUENCE</scope>
    <source>
        <tissue evidence="2">Shoot tissue taken approximately 20 cm above the soil surface</tissue>
    </source>
</reference>
<organism evidence="2">
    <name type="scientific">Arundo donax</name>
    <name type="common">Giant reed</name>
    <name type="synonym">Donax arundinaceus</name>
    <dbReference type="NCBI Taxonomy" id="35708"/>
    <lineage>
        <taxon>Eukaryota</taxon>
        <taxon>Viridiplantae</taxon>
        <taxon>Streptophyta</taxon>
        <taxon>Embryophyta</taxon>
        <taxon>Tracheophyta</taxon>
        <taxon>Spermatophyta</taxon>
        <taxon>Magnoliopsida</taxon>
        <taxon>Liliopsida</taxon>
        <taxon>Poales</taxon>
        <taxon>Poaceae</taxon>
        <taxon>PACMAD clade</taxon>
        <taxon>Arundinoideae</taxon>
        <taxon>Arundineae</taxon>
        <taxon>Arundo</taxon>
    </lineage>
</organism>
<evidence type="ECO:0008006" key="3">
    <source>
        <dbReference type="Google" id="ProtNLM"/>
    </source>
</evidence>
<evidence type="ECO:0000313" key="2">
    <source>
        <dbReference type="EMBL" id="JAD28766.1"/>
    </source>
</evidence>
<reference evidence="2" key="1">
    <citation type="submission" date="2014-09" db="EMBL/GenBank/DDBJ databases">
        <authorList>
            <person name="Magalhaes I.L.F."/>
            <person name="Oliveira U."/>
            <person name="Santos F.R."/>
            <person name="Vidigal T.H.D.A."/>
            <person name="Brescovit A.D."/>
            <person name="Santos A.J."/>
        </authorList>
    </citation>
    <scope>NUCLEOTIDE SEQUENCE</scope>
    <source>
        <tissue evidence="2">Shoot tissue taken approximately 20 cm above the soil surface</tissue>
    </source>
</reference>
<protein>
    <recommendedName>
        <fullName evidence="3">Secreted protein</fullName>
    </recommendedName>
</protein>
<accession>A0A0A8YQT9</accession>
<sequence>MPPANSRTSLHLIISMAPRLLCTATAHECEDKLADHLPASLRLASRHQRIAPLHLRPVPVHRQLAGFH</sequence>
<feature type="signal peptide" evidence="1">
    <location>
        <begin position="1"/>
        <end position="26"/>
    </location>
</feature>
<dbReference type="AlphaFoldDB" id="A0A0A8YQT9"/>
<proteinExistence type="predicted"/>
<evidence type="ECO:0000256" key="1">
    <source>
        <dbReference type="SAM" id="SignalP"/>
    </source>
</evidence>
<dbReference type="EMBL" id="GBRH01269129">
    <property type="protein sequence ID" value="JAD28766.1"/>
    <property type="molecule type" value="Transcribed_RNA"/>
</dbReference>
<feature type="chain" id="PRO_5002043435" description="Secreted protein" evidence="1">
    <location>
        <begin position="27"/>
        <end position="68"/>
    </location>
</feature>